<evidence type="ECO:0000313" key="3">
    <source>
        <dbReference type="Proteomes" id="UP000324222"/>
    </source>
</evidence>
<dbReference type="Proteomes" id="UP000324222">
    <property type="component" value="Unassembled WGS sequence"/>
</dbReference>
<organism evidence="2 3">
    <name type="scientific">Portunus trituberculatus</name>
    <name type="common">Swimming crab</name>
    <name type="synonym">Neptunus trituberculatus</name>
    <dbReference type="NCBI Taxonomy" id="210409"/>
    <lineage>
        <taxon>Eukaryota</taxon>
        <taxon>Metazoa</taxon>
        <taxon>Ecdysozoa</taxon>
        <taxon>Arthropoda</taxon>
        <taxon>Crustacea</taxon>
        <taxon>Multicrustacea</taxon>
        <taxon>Malacostraca</taxon>
        <taxon>Eumalacostraca</taxon>
        <taxon>Eucarida</taxon>
        <taxon>Decapoda</taxon>
        <taxon>Pleocyemata</taxon>
        <taxon>Brachyura</taxon>
        <taxon>Eubrachyura</taxon>
        <taxon>Portunoidea</taxon>
        <taxon>Portunidae</taxon>
        <taxon>Portuninae</taxon>
        <taxon>Portunus</taxon>
    </lineage>
</organism>
<dbReference type="AlphaFoldDB" id="A0A5B7DWE8"/>
<accession>A0A5B7DWE8</accession>
<keyword evidence="3" id="KW-1185">Reference proteome</keyword>
<evidence type="ECO:0000256" key="1">
    <source>
        <dbReference type="SAM" id="MobiDB-lite"/>
    </source>
</evidence>
<feature type="compositionally biased region" description="Pro residues" evidence="1">
    <location>
        <begin position="18"/>
        <end position="28"/>
    </location>
</feature>
<name>A0A5B7DWE8_PORTR</name>
<protein>
    <submittedName>
        <fullName evidence="2">Uncharacterized protein</fullName>
    </submittedName>
</protein>
<evidence type="ECO:0000313" key="2">
    <source>
        <dbReference type="EMBL" id="MPC25333.1"/>
    </source>
</evidence>
<gene>
    <name evidence="2" type="ORF">E2C01_018439</name>
</gene>
<feature type="region of interest" description="Disordered" evidence="1">
    <location>
        <begin position="1"/>
        <end position="51"/>
    </location>
</feature>
<proteinExistence type="predicted"/>
<sequence length="133" mass="14597">MEGERLSGGWQKGAAPAPSTPNHPPVPGTPRLQTARRGLSRGDHAAVQAPKHTARRQTGCVGCVGLRVVLLLPLVHDLFAAVSGRVLVIWLKVLCIVRVRSGDEWRPRDSARCQQIEPCTLQKDHGWSIDPYR</sequence>
<dbReference type="EMBL" id="VSRR010001447">
    <property type="protein sequence ID" value="MPC25333.1"/>
    <property type="molecule type" value="Genomic_DNA"/>
</dbReference>
<comment type="caution">
    <text evidence="2">The sequence shown here is derived from an EMBL/GenBank/DDBJ whole genome shotgun (WGS) entry which is preliminary data.</text>
</comment>
<reference evidence="2 3" key="1">
    <citation type="submission" date="2019-05" db="EMBL/GenBank/DDBJ databases">
        <title>Another draft genome of Portunus trituberculatus and its Hox gene families provides insights of decapod evolution.</title>
        <authorList>
            <person name="Jeong J.-H."/>
            <person name="Song I."/>
            <person name="Kim S."/>
            <person name="Choi T."/>
            <person name="Kim D."/>
            <person name="Ryu S."/>
            <person name="Kim W."/>
        </authorList>
    </citation>
    <scope>NUCLEOTIDE SEQUENCE [LARGE SCALE GENOMIC DNA]</scope>
    <source>
        <tissue evidence="2">Muscle</tissue>
    </source>
</reference>